<accession>A0A914NBV9</accession>
<dbReference type="WBParaSite" id="Minc3s03964g35207">
    <property type="protein sequence ID" value="Minc3s03964g35207"/>
    <property type="gene ID" value="Minc3s03964g35207"/>
</dbReference>
<organism evidence="2 3">
    <name type="scientific">Meloidogyne incognita</name>
    <name type="common">Southern root-knot nematode worm</name>
    <name type="synonym">Oxyuris incognita</name>
    <dbReference type="NCBI Taxonomy" id="6306"/>
    <lineage>
        <taxon>Eukaryota</taxon>
        <taxon>Metazoa</taxon>
        <taxon>Ecdysozoa</taxon>
        <taxon>Nematoda</taxon>
        <taxon>Chromadorea</taxon>
        <taxon>Rhabditida</taxon>
        <taxon>Tylenchina</taxon>
        <taxon>Tylenchomorpha</taxon>
        <taxon>Tylenchoidea</taxon>
        <taxon>Meloidogynidae</taxon>
        <taxon>Meloidogyninae</taxon>
        <taxon>Meloidogyne</taxon>
        <taxon>Meloidogyne incognita group</taxon>
    </lineage>
</organism>
<dbReference type="AlphaFoldDB" id="A0A914NBV9"/>
<dbReference type="InterPro" id="IPR008011">
    <property type="entry name" value="Complex1_LYR_dom"/>
</dbReference>
<dbReference type="GO" id="GO:0005739">
    <property type="term" value="C:mitochondrion"/>
    <property type="evidence" value="ECO:0007669"/>
    <property type="project" value="TreeGrafter"/>
</dbReference>
<dbReference type="Proteomes" id="UP000887563">
    <property type="component" value="Unplaced"/>
</dbReference>
<proteinExistence type="predicted"/>
<protein>
    <submittedName>
        <fullName evidence="3">Complex 1 LYR protein domain-containing protein</fullName>
    </submittedName>
</protein>
<feature type="domain" description="Complex 1 LYR protein" evidence="1">
    <location>
        <begin position="10"/>
        <end position="62"/>
    </location>
</feature>
<dbReference type="PANTHER" id="PTHR13166">
    <property type="entry name" value="PROTEIN C6ORF149"/>
    <property type="match status" value="1"/>
</dbReference>
<dbReference type="Pfam" id="PF05347">
    <property type="entry name" value="Complex1_LYR"/>
    <property type="match status" value="1"/>
</dbReference>
<keyword evidence="2" id="KW-1185">Reference proteome</keyword>
<evidence type="ECO:0000259" key="1">
    <source>
        <dbReference type="Pfam" id="PF05347"/>
    </source>
</evidence>
<evidence type="ECO:0000313" key="3">
    <source>
        <dbReference type="WBParaSite" id="Minc3s03964g35207"/>
    </source>
</evidence>
<dbReference type="GO" id="GO:1990221">
    <property type="term" value="C:L-cysteine desulfurase complex"/>
    <property type="evidence" value="ECO:0007669"/>
    <property type="project" value="TreeGrafter"/>
</dbReference>
<name>A0A914NBV9_MELIC</name>
<reference evidence="3" key="1">
    <citation type="submission" date="2022-11" db="UniProtKB">
        <authorList>
            <consortium name="WormBaseParasite"/>
        </authorList>
    </citation>
    <scope>IDENTIFICATION</scope>
</reference>
<evidence type="ECO:0000313" key="2">
    <source>
        <dbReference type="Proteomes" id="UP000887563"/>
    </source>
</evidence>
<dbReference type="GO" id="GO:0016226">
    <property type="term" value="P:iron-sulfur cluster assembly"/>
    <property type="evidence" value="ECO:0007669"/>
    <property type="project" value="TreeGrafter"/>
</dbReference>
<dbReference type="PANTHER" id="PTHR13166:SF7">
    <property type="entry name" value="LYR MOTIF-CONTAINING PROTEIN 4"/>
    <property type="match status" value="1"/>
</dbReference>
<sequence length="123" mass="15129">MAALPVRADWLKLYKELLRAGREFPQYSYKHFARRRVRDYFEHSRTENLSESRLVEMYEYSYKHFARRRVRDYFEHSRTENLSESRLVEMYEEGKKSLLAIRRQALISTLYPYRPLAVENRNK</sequence>
<dbReference type="InterPro" id="IPR051522">
    <property type="entry name" value="ISC_assembly_LYR"/>
</dbReference>